<dbReference type="Gene3D" id="3.20.20.370">
    <property type="entry name" value="Glycoside hydrolase/deacetylase"/>
    <property type="match status" value="1"/>
</dbReference>
<dbReference type="EMBL" id="JBHTIZ010000011">
    <property type="protein sequence ID" value="MFD0983553.1"/>
    <property type="molecule type" value="Genomic_DNA"/>
</dbReference>
<organism evidence="4 5">
    <name type="scientific">Flavobacterium myungsuense</name>
    <dbReference type="NCBI Taxonomy" id="651823"/>
    <lineage>
        <taxon>Bacteria</taxon>
        <taxon>Pseudomonadati</taxon>
        <taxon>Bacteroidota</taxon>
        <taxon>Flavobacteriia</taxon>
        <taxon>Flavobacteriales</taxon>
        <taxon>Flavobacteriaceae</taxon>
        <taxon>Flavobacterium</taxon>
    </lineage>
</organism>
<sequence length="306" mass="35228">MLTISNYHYIRENFNANYPSIFGVTPDLFKNQLILLKGKGDFISSIDLILNGDEILKSKDNYYLITFDDGLKEQYNCAVPVLEELNIPVILFANSRNYQDKKVSTVHKIHLLRSMLSPKEFLSKISHQNDLNTISDAIVEKAQSIYIYDDKETAVLKFLLNFKMDFTIQEKIIKVIFDNYFNENEVLNELYMNEKEIVHLSKKGFLGSHTHNHFPIGLMNEDEITFELENSKLYFEKLTNTKIETVAYPYGSPEASTSEVARIAIKAGYKYGFTTTRGINTQDSNCLLLNRFDCNDMPGGKNYKVV</sequence>
<feature type="domain" description="NodB homology" evidence="3">
    <location>
        <begin position="61"/>
        <end position="306"/>
    </location>
</feature>
<keyword evidence="5" id="KW-1185">Reference proteome</keyword>
<name>A0ABW3J1H2_9FLAO</name>
<evidence type="ECO:0000256" key="2">
    <source>
        <dbReference type="ARBA" id="ARBA00022729"/>
    </source>
</evidence>
<dbReference type="Pfam" id="PF01522">
    <property type="entry name" value="Polysacc_deac_1"/>
    <property type="match status" value="1"/>
</dbReference>
<dbReference type="PROSITE" id="PS51677">
    <property type="entry name" value="NODB"/>
    <property type="match status" value="1"/>
</dbReference>
<dbReference type="RefSeq" id="WP_379753957.1">
    <property type="nucleotide sequence ID" value="NZ_JBHSYB010000012.1"/>
</dbReference>
<dbReference type="Proteomes" id="UP001597051">
    <property type="component" value="Unassembled WGS sequence"/>
</dbReference>
<keyword evidence="2" id="KW-0732">Signal</keyword>
<protein>
    <submittedName>
        <fullName evidence="4">Polysaccharide deacetylase family protein</fullName>
    </submittedName>
</protein>
<proteinExistence type="predicted"/>
<evidence type="ECO:0000259" key="3">
    <source>
        <dbReference type="PROSITE" id="PS51677"/>
    </source>
</evidence>
<comment type="caution">
    <text evidence="4">The sequence shown here is derived from an EMBL/GenBank/DDBJ whole genome shotgun (WGS) entry which is preliminary data.</text>
</comment>
<accession>A0ABW3J1H2</accession>
<dbReference type="PANTHER" id="PTHR34216">
    <property type="match status" value="1"/>
</dbReference>
<evidence type="ECO:0000256" key="1">
    <source>
        <dbReference type="ARBA" id="ARBA00004613"/>
    </source>
</evidence>
<dbReference type="InterPro" id="IPR011330">
    <property type="entry name" value="Glyco_hydro/deAcase_b/a-brl"/>
</dbReference>
<dbReference type="PANTHER" id="PTHR34216:SF3">
    <property type="entry name" value="POLY-BETA-1,6-N-ACETYL-D-GLUCOSAMINE N-DEACETYLASE"/>
    <property type="match status" value="1"/>
</dbReference>
<dbReference type="SUPFAM" id="SSF88713">
    <property type="entry name" value="Glycoside hydrolase/deacetylase"/>
    <property type="match status" value="1"/>
</dbReference>
<evidence type="ECO:0000313" key="4">
    <source>
        <dbReference type="EMBL" id="MFD0983553.1"/>
    </source>
</evidence>
<gene>
    <name evidence="4" type="ORF">ACFQ0S_03590</name>
</gene>
<dbReference type="InterPro" id="IPR002509">
    <property type="entry name" value="NODB_dom"/>
</dbReference>
<dbReference type="InterPro" id="IPR051398">
    <property type="entry name" value="Polysacch_Deacetylase"/>
</dbReference>
<evidence type="ECO:0000313" key="5">
    <source>
        <dbReference type="Proteomes" id="UP001597051"/>
    </source>
</evidence>
<comment type="subcellular location">
    <subcellularLocation>
        <location evidence="1">Secreted</location>
    </subcellularLocation>
</comment>
<reference evidence="5" key="1">
    <citation type="journal article" date="2019" name="Int. J. Syst. Evol. Microbiol.">
        <title>The Global Catalogue of Microorganisms (GCM) 10K type strain sequencing project: providing services to taxonomists for standard genome sequencing and annotation.</title>
        <authorList>
            <consortium name="The Broad Institute Genomics Platform"/>
            <consortium name="The Broad Institute Genome Sequencing Center for Infectious Disease"/>
            <person name="Wu L."/>
            <person name="Ma J."/>
        </authorList>
    </citation>
    <scope>NUCLEOTIDE SEQUENCE [LARGE SCALE GENOMIC DNA]</scope>
    <source>
        <strain evidence="5">CECT 7649</strain>
    </source>
</reference>